<dbReference type="Proteomes" id="UP001162131">
    <property type="component" value="Unassembled WGS sequence"/>
</dbReference>
<dbReference type="EMBL" id="CAJZBQ010000018">
    <property type="protein sequence ID" value="CAG9317468.1"/>
    <property type="molecule type" value="Genomic_DNA"/>
</dbReference>
<protein>
    <recommendedName>
        <fullName evidence="3">TPX2 central domain-containing protein</fullName>
    </recommendedName>
</protein>
<proteinExistence type="predicted"/>
<keyword evidence="2" id="KW-1185">Reference proteome</keyword>
<name>A0AAU9IUV8_9CILI</name>
<sequence length="326" mass="37985">MSKTFTPSSNFTPKMISRIGKNSADRFMILGQREEIIKGKTLKRKFRFSSVEEEDEPKEAVVISELIKKEEMIQAAAEENYPKAAKLSSFFKAQTRDDYYKHTFGKNCAPPCGHYNPNFEVTRKHIQSPRLTKAKIERRPTTEAEKEFRFKRKIENNDYHSAHLQSAIPFNKQLDRGLFYNLSVNEKRFIQQNLSPEVCTKFKKVKVPDLSKQLSRKDFHTVSDCSPEYEANKEPFLRKLVKSISLEKSIGRKSENLRHIPDPYDVKYDLVTHRPLKLDFTKYSSREKYMNCPFPSFMQGLNSRISLSTPAGSVFSPHTSQMDFWN</sequence>
<dbReference type="AlphaFoldDB" id="A0AAU9IUV8"/>
<accession>A0AAU9IUV8</accession>
<organism evidence="1 2">
    <name type="scientific">Blepharisma stoltei</name>
    <dbReference type="NCBI Taxonomy" id="1481888"/>
    <lineage>
        <taxon>Eukaryota</taxon>
        <taxon>Sar</taxon>
        <taxon>Alveolata</taxon>
        <taxon>Ciliophora</taxon>
        <taxon>Postciliodesmatophora</taxon>
        <taxon>Heterotrichea</taxon>
        <taxon>Heterotrichida</taxon>
        <taxon>Blepharismidae</taxon>
        <taxon>Blepharisma</taxon>
    </lineage>
</organism>
<reference evidence="1" key="1">
    <citation type="submission" date="2021-09" db="EMBL/GenBank/DDBJ databases">
        <authorList>
            <consortium name="AG Swart"/>
            <person name="Singh M."/>
            <person name="Singh A."/>
            <person name="Seah K."/>
            <person name="Emmerich C."/>
        </authorList>
    </citation>
    <scope>NUCLEOTIDE SEQUENCE</scope>
    <source>
        <strain evidence="1">ATCC30299</strain>
    </source>
</reference>
<evidence type="ECO:0000313" key="1">
    <source>
        <dbReference type="EMBL" id="CAG9317468.1"/>
    </source>
</evidence>
<gene>
    <name evidence="1" type="ORF">BSTOLATCC_MIC18714</name>
</gene>
<evidence type="ECO:0008006" key="3">
    <source>
        <dbReference type="Google" id="ProtNLM"/>
    </source>
</evidence>
<comment type="caution">
    <text evidence="1">The sequence shown here is derived from an EMBL/GenBank/DDBJ whole genome shotgun (WGS) entry which is preliminary data.</text>
</comment>
<evidence type="ECO:0000313" key="2">
    <source>
        <dbReference type="Proteomes" id="UP001162131"/>
    </source>
</evidence>